<proteinExistence type="predicted"/>
<dbReference type="Proteomes" id="UP000563898">
    <property type="component" value="Unassembled WGS sequence"/>
</dbReference>
<name>A0A846WSE9_9ACTN</name>
<dbReference type="EMBL" id="JAAXPC010000019">
    <property type="protein sequence ID" value="NKY04492.1"/>
    <property type="molecule type" value="Genomic_DNA"/>
</dbReference>
<dbReference type="SUPFAM" id="SSF51905">
    <property type="entry name" value="FAD/NAD(P)-binding domain"/>
    <property type="match status" value="1"/>
</dbReference>
<keyword evidence="2" id="KW-0503">Monooxygenase</keyword>
<dbReference type="InterPro" id="IPR002938">
    <property type="entry name" value="FAD-bd"/>
</dbReference>
<dbReference type="GO" id="GO:0004497">
    <property type="term" value="F:monooxygenase activity"/>
    <property type="evidence" value="ECO:0007669"/>
    <property type="project" value="UniProtKB-KW"/>
</dbReference>
<dbReference type="InterPro" id="IPR036188">
    <property type="entry name" value="FAD/NAD-bd_sf"/>
</dbReference>
<dbReference type="RefSeq" id="WP_006369861.1">
    <property type="nucleotide sequence ID" value="NZ_CP116236.1"/>
</dbReference>
<dbReference type="NCBIfam" id="NF005313">
    <property type="entry name" value="PRK06847.1"/>
    <property type="match status" value="1"/>
</dbReference>
<sequence length="383" mass="40797">MVHHSATGRPASSVLVTGSGIAGTAVAILLARSGVAVDLVEARSRDHATGSGITLQGNALRVLRQLGVWPEIEKHGWGFDALGIRAADAHGTLLAQMDDAKTGGPDLPATMGMERPVLAQILRDAADLAGVKSRFATTVTAFTQDATGVDVDFSDGSRSRYDVMIGADGVRSSTREALGIELETTPTGMGIWRVLCSRPTSITHTDLFYGGVGYIAGYCPTGPDSMYAYIVEDAQDRSGLTDDQRLQVMRSLAEHYHGPWDDIRELIDDPTRINYTWFESHLLDGPWNVGRVVLIGDAAHVCPPTLAQGGAQALEDAAVLAELLTSEPVGDDLWAAFHERRAGRAAAVVAASLQLGRWMLDHEPEPDVPALMGRIADLVSTPA</sequence>
<protein>
    <submittedName>
        <fullName evidence="4">2-polyprenyl-6-methoxyphenol hydroxylase</fullName>
    </submittedName>
</protein>
<accession>A0A846WSE9</accession>
<dbReference type="GO" id="GO:0071949">
    <property type="term" value="F:FAD binding"/>
    <property type="evidence" value="ECO:0007669"/>
    <property type="project" value="InterPro"/>
</dbReference>
<evidence type="ECO:0000313" key="4">
    <source>
        <dbReference type="EMBL" id="NKY04492.1"/>
    </source>
</evidence>
<dbReference type="PANTHER" id="PTHR13789:SF309">
    <property type="entry name" value="PUTATIVE (AFU_ORTHOLOGUE AFUA_6G14510)-RELATED"/>
    <property type="match status" value="1"/>
</dbReference>
<keyword evidence="1" id="KW-0560">Oxidoreductase</keyword>
<dbReference type="AlphaFoldDB" id="A0A846WSE9"/>
<feature type="domain" description="FAD-binding" evidence="3">
    <location>
        <begin position="13"/>
        <end position="351"/>
    </location>
</feature>
<evidence type="ECO:0000256" key="1">
    <source>
        <dbReference type="ARBA" id="ARBA00023002"/>
    </source>
</evidence>
<comment type="caution">
    <text evidence="4">The sequence shown here is derived from an EMBL/GenBank/DDBJ whole genome shotgun (WGS) entry which is preliminary data.</text>
</comment>
<dbReference type="PANTHER" id="PTHR13789">
    <property type="entry name" value="MONOOXYGENASE"/>
    <property type="match status" value="1"/>
</dbReference>
<evidence type="ECO:0000259" key="3">
    <source>
        <dbReference type="Pfam" id="PF01494"/>
    </source>
</evidence>
<gene>
    <name evidence="4" type="ORF">HGA05_23265</name>
</gene>
<organism evidence="4 5">
    <name type="scientific">Gordonia polyisoprenivorans</name>
    <dbReference type="NCBI Taxonomy" id="84595"/>
    <lineage>
        <taxon>Bacteria</taxon>
        <taxon>Bacillati</taxon>
        <taxon>Actinomycetota</taxon>
        <taxon>Actinomycetes</taxon>
        <taxon>Mycobacteriales</taxon>
        <taxon>Gordoniaceae</taxon>
        <taxon>Gordonia</taxon>
    </lineage>
</organism>
<dbReference type="Gene3D" id="3.50.50.60">
    <property type="entry name" value="FAD/NAD(P)-binding domain"/>
    <property type="match status" value="1"/>
</dbReference>
<evidence type="ECO:0000313" key="5">
    <source>
        <dbReference type="Proteomes" id="UP000563898"/>
    </source>
</evidence>
<dbReference type="PRINTS" id="PR00420">
    <property type="entry name" value="RNGMNOXGNASE"/>
</dbReference>
<dbReference type="InterPro" id="IPR050493">
    <property type="entry name" value="FAD-dep_Monooxygenase_BioMet"/>
</dbReference>
<evidence type="ECO:0000256" key="2">
    <source>
        <dbReference type="ARBA" id="ARBA00023033"/>
    </source>
</evidence>
<reference evidence="4 5" key="1">
    <citation type="submission" date="2020-04" db="EMBL/GenBank/DDBJ databases">
        <title>MicrobeNet Type strains.</title>
        <authorList>
            <person name="Nicholson A.C."/>
        </authorList>
    </citation>
    <scope>NUCLEOTIDE SEQUENCE [LARGE SCALE GENOMIC DNA]</scope>
    <source>
        <strain evidence="4 5">ATCC BAA-14</strain>
    </source>
</reference>
<dbReference type="Pfam" id="PF01494">
    <property type="entry name" value="FAD_binding_3"/>
    <property type="match status" value="1"/>
</dbReference>